<feature type="transmembrane region" description="Helical" evidence="9">
    <location>
        <begin position="326"/>
        <end position="349"/>
    </location>
</feature>
<feature type="domain" description="Protein kinase" evidence="10">
    <location>
        <begin position="11"/>
        <end position="268"/>
    </location>
</feature>
<dbReference type="InterPro" id="IPR008271">
    <property type="entry name" value="Ser/Thr_kinase_AS"/>
</dbReference>
<feature type="domain" description="PASTA" evidence="11">
    <location>
        <begin position="350"/>
        <end position="415"/>
    </location>
</feature>
<dbReference type="CDD" id="cd06577">
    <property type="entry name" value="PASTA_pknB"/>
    <property type="match status" value="3"/>
</dbReference>
<evidence type="ECO:0000256" key="2">
    <source>
        <dbReference type="ARBA" id="ARBA00022527"/>
    </source>
</evidence>
<dbReference type="PANTHER" id="PTHR43289">
    <property type="entry name" value="MITOGEN-ACTIVATED PROTEIN KINASE KINASE KINASE 20-RELATED"/>
    <property type="match status" value="1"/>
</dbReference>
<dbReference type="GO" id="GO:0005524">
    <property type="term" value="F:ATP binding"/>
    <property type="evidence" value="ECO:0007669"/>
    <property type="project" value="UniProtKB-KW"/>
</dbReference>
<dbReference type="PROSITE" id="PS00108">
    <property type="entry name" value="PROTEIN_KINASE_ST"/>
    <property type="match status" value="1"/>
</dbReference>
<protein>
    <recommendedName>
        <fullName evidence="1">non-specific serine/threonine protein kinase</fullName>
        <ecNumber evidence="1">2.7.11.1</ecNumber>
    </recommendedName>
</protein>
<dbReference type="InterPro" id="IPR011009">
    <property type="entry name" value="Kinase-like_dom_sf"/>
</dbReference>
<feature type="domain" description="PASTA" evidence="11">
    <location>
        <begin position="484"/>
        <end position="550"/>
    </location>
</feature>
<evidence type="ECO:0000256" key="3">
    <source>
        <dbReference type="ARBA" id="ARBA00022679"/>
    </source>
</evidence>
<evidence type="ECO:0000259" key="10">
    <source>
        <dbReference type="PROSITE" id="PS50011"/>
    </source>
</evidence>
<evidence type="ECO:0000256" key="9">
    <source>
        <dbReference type="SAM" id="Phobius"/>
    </source>
</evidence>
<keyword evidence="3" id="KW-0808">Transferase</keyword>
<dbReference type="AlphaFoldDB" id="A0A0M9DBQ5"/>
<evidence type="ECO:0000313" key="13">
    <source>
        <dbReference type="Proteomes" id="UP000037778"/>
    </source>
</evidence>
<dbReference type="Gene3D" id="1.10.510.10">
    <property type="entry name" value="Transferase(Phosphotransferase) domain 1"/>
    <property type="match status" value="1"/>
</dbReference>
<evidence type="ECO:0000256" key="1">
    <source>
        <dbReference type="ARBA" id="ARBA00012513"/>
    </source>
</evidence>
<dbReference type="Pfam" id="PF00069">
    <property type="entry name" value="Pkinase"/>
    <property type="match status" value="1"/>
</dbReference>
<feature type="domain" description="PASTA" evidence="11">
    <location>
        <begin position="416"/>
        <end position="483"/>
    </location>
</feature>
<name>A0A0M9DBQ5_9LACO</name>
<evidence type="ECO:0000256" key="8">
    <source>
        <dbReference type="ARBA" id="ARBA00048679"/>
    </source>
</evidence>
<sequence length="631" mass="71623">MEKGYVLNDRYKIIDKIGEGGMVNVYLSYDMKENRLVTIKIIRIDFQGSQKAKRHFKYEKLAINKLKSKHIAQVYDLNQSGDLQYLVTEYVDGQDLKNYIQKHYPISIDKVIAIMAQLIDAVYEAHSHGIIHRDLKPQNVLIDKKGVVKVTDFGIALIESQNALTQTNAVVGSIHYISPEQALGKKVTTQSDVYSLGIILYELLTGKVPFDGDSPVNIAMKHTKENLPSIIEQNSLVTQALENVVIKATAKKLSDRYSSVLDMKEDLLTSMSEERMDEAKLHFMIPKTEIDDGETKVLDLKDLNKYHDHHVEEEHEYKDKYRIFKLLTLIVILFAFISGIFLFFNFTFFTRVTVPNVSNMSISKAKKVLKKSHLIVSKVKYTYNTDVAVNKVIGTNPAKGTKMINHSGIVLKVSGGYKKVKMDNYLGDSVDSAEHSLTTMGFTVKKSYSYDTSFKSDTILSQSIRPGTLVEPHNTTINLVVAVNTRNFKMVNLIGKTEEQARNYAKENHLNVKVFYENSKSQSAGKVYQQSPSTGLLLSYGDEVELWVSKGSSDKQDLRRSVNVSVKLPYKKVDNSGLNKITIYSNKDGGNEKFYRTIYINKDTTISIPYSLKKNQKPQYRIYRNGDLIMK</sequence>
<evidence type="ECO:0000259" key="11">
    <source>
        <dbReference type="PROSITE" id="PS51178"/>
    </source>
</evidence>
<reference evidence="12 13" key="1">
    <citation type="journal article" date="2015" name="Genome Biol. Evol.">
        <title>Functionally Structured Genomes in Lactobacillus kunkeei Colonizing the Honey Crop and Food Products of Honeybees and Stingless Bees.</title>
        <authorList>
            <person name="Tamarit D."/>
            <person name="Ellegaard K.M."/>
            <person name="Wikander J."/>
            <person name="Olofsson T."/>
            <person name="Vasquez A."/>
            <person name="Andersson S.G."/>
        </authorList>
    </citation>
    <scope>NUCLEOTIDE SEQUENCE [LARGE SCALE GENOMIC DNA]</scope>
    <source>
        <strain evidence="12 13">LAko</strain>
    </source>
</reference>
<dbReference type="PROSITE" id="PS51178">
    <property type="entry name" value="PASTA"/>
    <property type="match status" value="3"/>
</dbReference>
<keyword evidence="9" id="KW-1133">Transmembrane helix</keyword>
<dbReference type="EC" id="2.7.11.1" evidence="1"/>
<dbReference type="PROSITE" id="PS50011">
    <property type="entry name" value="PROTEIN_KINASE_DOM"/>
    <property type="match status" value="1"/>
</dbReference>
<dbReference type="GO" id="GO:0004674">
    <property type="term" value="F:protein serine/threonine kinase activity"/>
    <property type="evidence" value="ECO:0007669"/>
    <property type="project" value="UniProtKB-KW"/>
</dbReference>
<comment type="caution">
    <text evidence="12">The sequence shown here is derived from an EMBL/GenBank/DDBJ whole genome shotgun (WGS) entry which is preliminary data.</text>
</comment>
<keyword evidence="6" id="KW-0067">ATP-binding</keyword>
<dbReference type="CDD" id="cd14014">
    <property type="entry name" value="STKc_PknB_like"/>
    <property type="match status" value="1"/>
</dbReference>
<gene>
    <name evidence="12" type="ORF">RZ71_06600</name>
</gene>
<organism evidence="12 13">
    <name type="scientific">Apilactobacillus kunkeei</name>
    <dbReference type="NCBI Taxonomy" id="148814"/>
    <lineage>
        <taxon>Bacteria</taxon>
        <taxon>Bacillati</taxon>
        <taxon>Bacillota</taxon>
        <taxon>Bacilli</taxon>
        <taxon>Lactobacillales</taxon>
        <taxon>Lactobacillaceae</taxon>
        <taxon>Apilactobacillus</taxon>
    </lineage>
</organism>
<comment type="catalytic activity">
    <reaction evidence="8">
        <text>L-seryl-[protein] + ATP = O-phospho-L-seryl-[protein] + ADP + H(+)</text>
        <dbReference type="Rhea" id="RHEA:17989"/>
        <dbReference type="Rhea" id="RHEA-COMP:9863"/>
        <dbReference type="Rhea" id="RHEA-COMP:11604"/>
        <dbReference type="ChEBI" id="CHEBI:15378"/>
        <dbReference type="ChEBI" id="CHEBI:29999"/>
        <dbReference type="ChEBI" id="CHEBI:30616"/>
        <dbReference type="ChEBI" id="CHEBI:83421"/>
        <dbReference type="ChEBI" id="CHEBI:456216"/>
        <dbReference type="EC" id="2.7.11.1"/>
    </reaction>
</comment>
<keyword evidence="9" id="KW-0812">Transmembrane</keyword>
<dbReference type="NCBIfam" id="NF033483">
    <property type="entry name" value="PknB_PASTA_kin"/>
    <property type="match status" value="1"/>
</dbReference>
<dbReference type="PANTHER" id="PTHR43289:SF34">
    <property type="entry name" value="SERINE_THREONINE-PROTEIN KINASE YBDM-RELATED"/>
    <property type="match status" value="1"/>
</dbReference>
<comment type="catalytic activity">
    <reaction evidence="7">
        <text>L-threonyl-[protein] + ATP = O-phospho-L-threonyl-[protein] + ADP + H(+)</text>
        <dbReference type="Rhea" id="RHEA:46608"/>
        <dbReference type="Rhea" id="RHEA-COMP:11060"/>
        <dbReference type="Rhea" id="RHEA-COMP:11605"/>
        <dbReference type="ChEBI" id="CHEBI:15378"/>
        <dbReference type="ChEBI" id="CHEBI:30013"/>
        <dbReference type="ChEBI" id="CHEBI:30616"/>
        <dbReference type="ChEBI" id="CHEBI:61977"/>
        <dbReference type="ChEBI" id="CHEBI:456216"/>
        <dbReference type="EC" id="2.7.11.1"/>
    </reaction>
</comment>
<keyword evidence="4" id="KW-0547">Nucleotide-binding</keyword>
<evidence type="ECO:0000313" key="12">
    <source>
        <dbReference type="EMBL" id="KOY76211.1"/>
    </source>
</evidence>
<dbReference type="Gene3D" id="3.30.200.20">
    <property type="entry name" value="Phosphorylase Kinase, domain 1"/>
    <property type="match status" value="1"/>
</dbReference>
<dbReference type="EMBL" id="JXCY01000006">
    <property type="protein sequence ID" value="KOY76211.1"/>
    <property type="molecule type" value="Genomic_DNA"/>
</dbReference>
<keyword evidence="13" id="KW-1185">Reference proteome</keyword>
<keyword evidence="5" id="KW-0418">Kinase</keyword>
<dbReference type="FunFam" id="1.10.510.10:FF:000021">
    <property type="entry name" value="Serine/threonine protein kinase"/>
    <property type="match status" value="1"/>
</dbReference>
<evidence type="ECO:0000256" key="7">
    <source>
        <dbReference type="ARBA" id="ARBA00047899"/>
    </source>
</evidence>
<dbReference type="SMART" id="SM00740">
    <property type="entry name" value="PASTA"/>
    <property type="match status" value="3"/>
</dbReference>
<dbReference type="RefSeq" id="WP_053791764.1">
    <property type="nucleotide sequence ID" value="NZ_JXCY01000006.1"/>
</dbReference>
<dbReference type="Gene3D" id="3.30.10.20">
    <property type="match status" value="3"/>
</dbReference>
<evidence type="ECO:0000256" key="4">
    <source>
        <dbReference type="ARBA" id="ARBA00022741"/>
    </source>
</evidence>
<dbReference type="Proteomes" id="UP000037778">
    <property type="component" value="Unassembled WGS sequence"/>
</dbReference>
<proteinExistence type="predicted"/>
<evidence type="ECO:0000256" key="5">
    <source>
        <dbReference type="ARBA" id="ARBA00022777"/>
    </source>
</evidence>
<dbReference type="Pfam" id="PF03793">
    <property type="entry name" value="PASTA"/>
    <property type="match status" value="3"/>
</dbReference>
<dbReference type="InterPro" id="IPR000719">
    <property type="entry name" value="Prot_kinase_dom"/>
</dbReference>
<accession>A0A0M9DBQ5</accession>
<dbReference type="SMART" id="SM00220">
    <property type="entry name" value="S_TKc"/>
    <property type="match status" value="1"/>
</dbReference>
<dbReference type="InterPro" id="IPR005543">
    <property type="entry name" value="PASTA_dom"/>
</dbReference>
<keyword evidence="9" id="KW-0472">Membrane</keyword>
<keyword evidence="2" id="KW-0723">Serine/threonine-protein kinase</keyword>
<dbReference type="PATRIC" id="fig|148814.8.peg.707"/>
<dbReference type="Gene3D" id="2.60.40.2560">
    <property type="match status" value="1"/>
</dbReference>
<dbReference type="SUPFAM" id="SSF56112">
    <property type="entry name" value="Protein kinase-like (PK-like)"/>
    <property type="match status" value="1"/>
</dbReference>
<evidence type="ECO:0000256" key="6">
    <source>
        <dbReference type="ARBA" id="ARBA00022840"/>
    </source>
</evidence>